<comment type="caution">
    <text evidence="2">The sequence shown here is derived from an EMBL/GenBank/DDBJ whole genome shotgun (WGS) entry which is preliminary data.</text>
</comment>
<dbReference type="PROSITE" id="PS51186">
    <property type="entry name" value="GNAT"/>
    <property type="match status" value="1"/>
</dbReference>
<dbReference type="Gene3D" id="3.40.630.30">
    <property type="match status" value="1"/>
</dbReference>
<dbReference type="Proteomes" id="UP000559987">
    <property type="component" value="Unassembled WGS sequence"/>
</dbReference>
<sequence length="134" mass="14601">MAQRQREGARGDLAQVRARLAAEIAGQAALPYTVLGLCDEALVGVATLTHYPGRLAPADALWLTNLWVRPAQRRRGIGTALVQAQTLAARRLNAAQLHLYTRDHQDYYRRLGWSLARTAEIAGATVSIMTLALG</sequence>
<reference evidence="2 3" key="1">
    <citation type="submission" date="2020-08" db="EMBL/GenBank/DDBJ databases">
        <title>Genomic Encyclopedia of Type Strains, Phase III (KMG-III): the genomes of soil and plant-associated and newly described type strains.</title>
        <authorList>
            <person name="Whitman W."/>
        </authorList>
    </citation>
    <scope>NUCLEOTIDE SEQUENCE [LARGE SCALE GENOMIC DNA]</scope>
    <source>
        <strain evidence="2 3">CECT 8571</strain>
    </source>
</reference>
<dbReference type="GO" id="GO:0008080">
    <property type="term" value="F:N-acetyltransferase activity"/>
    <property type="evidence" value="ECO:0007669"/>
    <property type="project" value="InterPro"/>
</dbReference>
<proteinExistence type="predicted"/>
<dbReference type="GO" id="GO:1905502">
    <property type="term" value="F:acetyl-CoA binding"/>
    <property type="evidence" value="ECO:0007669"/>
    <property type="project" value="TreeGrafter"/>
</dbReference>
<dbReference type="SUPFAM" id="SSF55729">
    <property type="entry name" value="Acyl-CoA N-acyltransferases (Nat)"/>
    <property type="match status" value="1"/>
</dbReference>
<accession>A0A839US13</accession>
<dbReference type="InterPro" id="IPR039840">
    <property type="entry name" value="NAA80"/>
</dbReference>
<keyword evidence="3" id="KW-1185">Reference proteome</keyword>
<feature type="domain" description="N-acetyltransferase" evidence="1">
    <location>
        <begin position="1"/>
        <end position="132"/>
    </location>
</feature>
<name>A0A839US13_9GAMM</name>
<dbReference type="AlphaFoldDB" id="A0A839US13"/>
<protein>
    <submittedName>
        <fullName evidence="2">Putative N-acetyltransferase YhbS</fullName>
    </submittedName>
</protein>
<dbReference type="GO" id="GO:0005737">
    <property type="term" value="C:cytoplasm"/>
    <property type="evidence" value="ECO:0007669"/>
    <property type="project" value="TreeGrafter"/>
</dbReference>
<organism evidence="2 3">
    <name type="scientific">Simiduia aestuariiviva</name>
    <dbReference type="NCBI Taxonomy" id="1510459"/>
    <lineage>
        <taxon>Bacteria</taxon>
        <taxon>Pseudomonadati</taxon>
        <taxon>Pseudomonadota</taxon>
        <taxon>Gammaproteobacteria</taxon>
        <taxon>Cellvibrionales</taxon>
        <taxon>Cellvibrionaceae</taxon>
        <taxon>Simiduia</taxon>
    </lineage>
</organism>
<evidence type="ECO:0000313" key="3">
    <source>
        <dbReference type="Proteomes" id="UP000559987"/>
    </source>
</evidence>
<gene>
    <name evidence="2" type="ORF">FHS30_002478</name>
</gene>
<dbReference type="RefSeq" id="WP_183910751.1">
    <property type="nucleotide sequence ID" value="NZ_JACHXZ010000003.1"/>
</dbReference>
<dbReference type="PANTHER" id="PTHR13538">
    <property type="entry name" value="N-ACETYLTRANSFERASE 6"/>
    <property type="match status" value="1"/>
</dbReference>
<dbReference type="CDD" id="cd04301">
    <property type="entry name" value="NAT_SF"/>
    <property type="match status" value="1"/>
</dbReference>
<dbReference type="InterPro" id="IPR000182">
    <property type="entry name" value="GNAT_dom"/>
</dbReference>
<dbReference type="EMBL" id="JACHXZ010000003">
    <property type="protein sequence ID" value="MBB3169270.1"/>
    <property type="molecule type" value="Genomic_DNA"/>
</dbReference>
<dbReference type="PANTHER" id="PTHR13538:SF4">
    <property type="entry name" value="N-ALPHA-ACETYLTRANSFERASE 80"/>
    <property type="match status" value="1"/>
</dbReference>
<dbReference type="Pfam" id="PF13508">
    <property type="entry name" value="Acetyltransf_7"/>
    <property type="match status" value="1"/>
</dbReference>
<keyword evidence="2" id="KW-0808">Transferase</keyword>
<dbReference type="InterPro" id="IPR016181">
    <property type="entry name" value="Acyl_CoA_acyltransferase"/>
</dbReference>
<evidence type="ECO:0000313" key="2">
    <source>
        <dbReference type="EMBL" id="MBB3169270.1"/>
    </source>
</evidence>
<evidence type="ECO:0000259" key="1">
    <source>
        <dbReference type="PROSITE" id="PS51186"/>
    </source>
</evidence>